<dbReference type="RefSeq" id="WP_253757944.1">
    <property type="nucleotide sequence ID" value="NZ_JAMZDZ010000001.1"/>
</dbReference>
<comment type="caution">
    <text evidence="4">The sequence shown here is derived from an EMBL/GenBank/DDBJ whole genome shotgun (WGS) entry which is preliminary data.</text>
</comment>
<gene>
    <name evidence="4" type="ORF">ACFOZ4_07325</name>
</gene>
<dbReference type="InterPro" id="IPR001867">
    <property type="entry name" value="OmpR/PhoB-type_DNA-bd"/>
</dbReference>
<reference evidence="5" key="1">
    <citation type="journal article" date="2019" name="Int. J. Syst. Evol. Microbiol.">
        <title>The Global Catalogue of Microorganisms (GCM) 10K type strain sequencing project: providing services to taxonomists for standard genome sequencing and annotation.</title>
        <authorList>
            <consortium name="The Broad Institute Genomics Platform"/>
            <consortium name="The Broad Institute Genome Sequencing Center for Infectious Disease"/>
            <person name="Wu L."/>
            <person name="Ma J."/>
        </authorList>
    </citation>
    <scope>NUCLEOTIDE SEQUENCE [LARGE SCALE GENOMIC DNA]</scope>
    <source>
        <strain evidence="5">CGMCC 4.7289</strain>
    </source>
</reference>
<evidence type="ECO:0000313" key="4">
    <source>
        <dbReference type="EMBL" id="MFC4130411.1"/>
    </source>
</evidence>
<evidence type="ECO:0000256" key="2">
    <source>
        <dbReference type="PROSITE-ProRule" id="PRU01091"/>
    </source>
</evidence>
<dbReference type="InterPro" id="IPR036388">
    <property type="entry name" value="WH-like_DNA-bd_sf"/>
</dbReference>
<dbReference type="Proteomes" id="UP001595816">
    <property type="component" value="Unassembled WGS sequence"/>
</dbReference>
<organism evidence="4 5">
    <name type="scientific">Hamadaea flava</name>
    <dbReference type="NCBI Taxonomy" id="1742688"/>
    <lineage>
        <taxon>Bacteria</taxon>
        <taxon>Bacillati</taxon>
        <taxon>Actinomycetota</taxon>
        <taxon>Actinomycetes</taxon>
        <taxon>Micromonosporales</taxon>
        <taxon>Micromonosporaceae</taxon>
        <taxon>Hamadaea</taxon>
    </lineage>
</organism>
<evidence type="ECO:0000256" key="1">
    <source>
        <dbReference type="ARBA" id="ARBA00023125"/>
    </source>
</evidence>
<keyword evidence="5" id="KW-1185">Reference proteome</keyword>
<protein>
    <submittedName>
        <fullName evidence="4">Winged helix-turn-helix domain-containing protein</fullName>
    </submittedName>
</protein>
<dbReference type="SMART" id="SM00862">
    <property type="entry name" value="Trans_reg_C"/>
    <property type="match status" value="1"/>
</dbReference>
<sequence>MSTLVAPPEATAAITTELELNVDARTATLLGVPIRFTRREFDLLLFLTEHAGICFTRLQLLRSVWGHEFSGERTVDVHVRRVRVKLAGFGPTIATVHGFGYRLDDTDRVRITHVR</sequence>
<dbReference type="Pfam" id="PF00486">
    <property type="entry name" value="Trans_reg_C"/>
    <property type="match status" value="1"/>
</dbReference>
<dbReference type="PROSITE" id="PS51755">
    <property type="entry name" value="OMPR_PHOB"/>
    <property type="match status" value="1"/>
</dbReference>
<evidence type="ECO:0000313" key="5">
    <source>
        <dbReference type="Proteomes" id="UP001595816"/>
    </source>
</evidence>
<dbReference type="SUPFAM" id="SSF46894">
    <property type="entry name" value="C-terminal effector domain of the bipartite response regulators"/>
    <property type="match status" value="1"/>
</dbReference>
<dbReference type="Gene3D" id="1.10.10.10">
    <property type="entry name" value="Winged helix-like DNA-binding domain superfamily/Winged helix DNA-binding domain"/>
    <property type="match status" value="1"/>
</dbReference>
<evidence type="ECO:0000259" key="3">
    <source>
        <dbReference type="PROSITE" id="PS51755"/>
    </source>
</evidence>
<dbReference type="EMBL" id="JBHSAY010000005">
    <property type="protein sequence ID" value="MFC4130411.1"/>
    <property type="molecule type" value="Genomic_DNA"/>
</dbReference>
<name>A0ABV8LHJ8_9ACTN</name>
<feature type="DNA-binding region" description="OmpR/PhoB-type" evidence="2">
    <location>
        <begin position="9"/>
        <end position="105"/>
    </location>
</feature>
<feature type="domain" description="OmpR/PhoB-type" evidence="3">
    <location>
        <begin position="9"/>
        <end position="105"/>
    </location>
</feature>
<keyword evidence="1 2" id="KW-0238">DNA-binding</keyword>
<dbReference type="InterPro" id="IPR016032">
    <property type="entry name" value="Sig_transdc_resp-reg_C-effctor"/>
</dbReference>
<proteinExistence type="predicted"/>
<accession>A0ABV8LHJ8</accession>
<dbReference type="CDD" id="cd00383">
    <property type="entry name" value="trans_reg_C"/>
    <property type="match status" value="1"/>
</dbReference>